<gene>
    <name evidence="1" type="ORF">BcabD6B2_29150</name>
</gene>
<accession>A0AAV4LV63</accession>
<dbReference type="GeneID" id="94194961"/>
<evidence type="ECO:0000313" key="2">
    <source>
        <dbReference type="Proteomes" id="UP001497744"/>
    </source>
</evidence>
<proteinExistence type="predicted"/>
<sequence length="96" mass="10567">MWYPLSTLGEKDRKVLLAGTLRLTELIKRVFGIATEISEGIVNGFACFLVTFEMTVETHWYMTSDSGALTEMCRNGTGDSAVKTGELVGEEGLEWG</sequence>
<name>A0AAV4LV63_BABCB</name>
<reference evidence="1 2" key="1">
    <citation type="submission" date="2021-06" db="EMBL/GenBank/DDBJ databases">
        <title>Genome sequence of Babesia caballi.</title>
        <authorList>
            <person name="Yamagishi J."/>
            <person name="Kidaka T."/>
            <person name="Ochi A."/>
        </authorList>
    </citation>
    <scope>NUCLEOTIDE SEQUENCE [LARGE SCALE GENOMIC DNA]</scope>
    <source>
        <strain evidence="1">USDA-D6B2</strain>
    </source>
</reference>
<dbReference type="AlphaFoldDB" id="A0AAV4LV63"/>
<organism evidence="1 2">
    <name type="scientific">Babesia caballi</name>
    <dbReference type="NCBI Taxonomy" id="5871"/>
    <lineage>
        <taxon>Eukaryota</taxon>
        <taxon>Sar</taxon>
        <taxon>Alveolata</taxon>
        <taxon>Apicomplexa</taxon>
        <taxon>Aconoidasida</taxon>
        <taxon>Piroplasmida</taxon>
        <taxon>Babesiidae</taxon>
        <taxon>Babesia</taxon>
    </lineage>
</organism>
<dbReference type="Proteomes" id="UP001497744">
    <property type="component" value="Unassembled WGS sequence"/>
</dbReference>
<protein>
    <submittedName>
        <fullName evidence="1">Magnesium chelatase</fullName>
    </submittedName>
</protein>
<keyword evidence="2" id="KW-1185">Reference proteome</keyword>
<dbReference type="RefSeq" id="XP_067715549.1">
    <property type="nucleotide sequence ID" value="XM_067859448.1"/>
</dbReference>
<evidence type="ECO:0000313" key="1">
    <source>
        <dbReference type="EMBL" id="GIX63480.1"/>
    </source>
</evidence>
<comment type="caution">
    <text evidence="1">The sequence shown here is derived from an EMBL/GenBank/DDBJ whole genome shotgun (WGS) entry which is preliminary data.</text>
</comment>
<dbReference type="EMBL" id="BPLF01000002">
    <property type="protein sequence ID" value="GIX63480.1"/>
    <property type="molecule type" value="Genomic_DNA"/>
</dbReference>